<dbReference type="RefSeq" id="WP_346103423.1">
    <property type="nucleotide sequence ID" value="NZ_BAAAMU010000011.1"/>
</dbReference>
<sequence length="256" mass="28820">MFKLEDLVALRKGRGLTHEQVASRMVMTVSNLKRLERTFLSGEGAHALTVFDYAAAIGYPLRPTVEQLVRHRVATDPSPHRVAEAMGIGVGSVRRLERKLMSGGGGHIRTVLKYSAAVGMPLTPTPDPDFTLPPDNPAPRSRSSTTPTMSQRQRAEETHNLAEQVRQMKAADIRIQDIATRLQMDRKTIRRYLDPARTQQQLARERHRDQERRRLAARAHQMDADGKNVKEIAESLQISHSSVLRYMKQYPAEADG</sequence>
<keyword evidence="3" id="KW-1185">Reference proteome</keyword>
<evidence type="ECO:0008006" key="4">
    <source>
        <dbReference type="Google" id="ProtNLM"/>
    </source>
</evidence>
<evidence type="ECO:0000256" key="1">
    <source>
        <dbReference type="SAM" id="MobiDB-lite"/>
    </source>
</evidence>
<dbReference type="Gene3D" id="1.10.10.60">
    <property type="entry name" value="Homeodomain-like"/>
    <property type="match status" value="1"/>
</dbReference>
<proteinExistence type="predicted"/>
<organism evidence="2 3">
    <name type="scientific">Nonomuraea maheshkhaliensis</name>
    <dbReference type="NCBI Taxonomy" id="419590"/>
    <lineage>
        <taxon>Bacteria</taxon>
        <taxon>Bacillati</taxon>
        <taxon>Actinomycetota</taxon>
        <taxon>Actinomycetes</taxon>
        <taxon>Streptosporangiales</taxon>
        <taxon>Streptosporangiaceae</taxon>
        <taxon>Nonomuraea</taxon>
    </lineage>
</organism>
<dbReference type="Proteomes" id="UP001500064">
    <property type="component" value="Unassembled WGS sequence"/>
</dbReference>
<accession>A0ABP4QZL9</accession>
<dbReference type="EMBL" id="BAAAMU010000011">
    <property type="protein sequence ID" value="GAA1623591.1"/>
    <property type="molecule type" value="Genomic_DNA"/>
</dbReference>
<reference evidence="3" key="1">
    <citation type="journal article" date="2019" name="Int. J. Syst. Evol. Microbiol.">
        <title>The Global Catalogue of Microorganisms (GCM) 10K type strain sequencing project: providing services to taxonomists for standard genome sequencing and annotation.</title>
        <authorList>
            <consortium name="The Broad Institute Genomics Platform"/>
            <consortium name="The Broad Institute Genome Sequencing Center for Infectious Disease"/>
            <person name="Wu L."/>
            <person name="Ma J."/>
        </authorList>
    </citation>
    <scope>NUCLEOTIDE SEQUENCE [LARGE SCALE GENOMIC DNA]</scope>
    <source>
        <strain evidence="3">JCM 13929</strain>
    </source>
</reference>
<feature type="region of interest" description="Disordered" evidence="1">
    <location>
        <begin position="123"/>
        <end position="160"/>
    </location>
</feature>
<gene>
    <name evidence="2" type="ORF">GCM10009733_020280</name>
</gene>
<protein>
    <recommendedName>
        <fullName evidence="4">HTH cro/C1-type domain-containing protein</fullName>
    </recommendedName>
</protein>
<evidence type="ECO:0000313" key="3">
    <source>
        <dbReference type="Proteomes" id="UP001500064"/>
    </source>
</evidence>
<comment type="caution">
    <text evidence="2">The sequence shown here is derived from an EMBL/GenBank/DDBJ whole genome shotgun (WGS) entry which is preliminary data.</text>
</comment>
<name>A0ABP4QZL9_9ACTN</name>
<feature type="compositionally biased region" description="Low complexity" evidence="1">
    <location>
        <begin position="128"/>
        <end position="152"/>
    </location>
</feature>
<evidence type="ECO:0000313" key="2">
    <source>
        <dbReference type="EMBL" id="GAA1623591.1"/>
    </source>
</evidence>